<feature type="transmembrane region" description="Helical" evidence="1">
    <location>
        <begin position="299"/>
        <end position="319"/>
    </location>
</feature>
<gene>
    <name evidence="2" type="ORF">IQ63_25795</name>
</gene>
<sequence length="324" mass="35342">MTLTWQRAADEQWAAVVEARLLLNPQVPEDLPARVLAEAHEAVTDSGRTATDLFGDPYDYARTVTEERVDDTHRARRDAQGMTPTDRLRTYLATLGGVGVFLGVAAWIDEGFWLHPSWSSLTASGTVLGVVVLLIVAMVMRAAGRRTRGFAAGALAVFAGGVTASTLLPEEPTFAVPALTLTATGLALSITALTLPVPDRWFAPRPGDWPTHLEALLRTRHAMPRGEARAHVEEARRHLDGGSASPEEVFGPADVYALRLADGPRRTRRLAHRERNATTAFTVLAVAFSWDELHPSSSMFWVYVVGLTCLVGCTALMWLRPDRT</sequence>
<dbReference type="EMBL" id="JPPY01000146">
    <property type="protein sequence ID" value="KND31574.1"/>
    <property type="molecule type" value="Genomic_DNA"/>
</dbReference>
<name>A0A0L0K1G4_9ACTN</name>
<feature type="transmembrane region" description="Helical" evidence="1">
    <location>
        <begin position="275"/>
        <end position="293"/>
    </location>
</feature>
<protein>
    <submittedName>
        <fullName evidence="2">Uncharacterized protein</fullName>
    </submittedName>
</protein>
<dbReference type="OrthoDB" id="4217222at2"/>
<feature type="transmembrane region" description="Helical" evidence="1">
    <location>
        <begin position="90"/>
        <end position="108"/>
    </location>
</feature>
<evidence type="ECO:0000256" key="1">
    <source>
        <dbReference type="SAM" id="Phobius"/>
    </source>
</evidence>
<dbReference type="AlphaFoldDB" id="A0A0L0K1G4"/>
<dbReference type="Proteomes" id="UP000037151">
    <property type="component" value="Unassembled WGS sequence"/>
</dbReference>
<dbReference type="PATRIC" id="fig|42234.21.peg.5335"/>
<comment type="caution">
    <text evidence="2">The sequence shown here is derived from an EMBL/GenBank/DDBJ whole genome shotgun (WGS) entry which is preliminary data.</text>
</comment>
<feature type="transmembrane region" description="Helical" evidence="1">
    <location>
        <begin position="174"/>
        <end position="195"/>
    </location>
</feature>
<evidence type="ECO:0000313" key="2">
    <source>
        <dbReference type="EMBL" id="KND31574.1"/>
    </source>
</evidence>
<dbReference type="RefSeq" id="WP_050372762.1">
    <property type="nucleotide sequence ID" value="NZ_KQ257825.1"/>
</dbReference>
<accession>A0A0L0K1G4</accession>
<keyword evidence="1" id="KW-0812">Transmembrane</keyword>
<keyword evidence="1" id="KW-1133">Transmembrane helix</keyword>
<organism evidence="2 3">
    <name type="scientific">Streptomyces acidiscabies</name>
    <dbReference type="NCBI Taxonomy" id="42234"/>
    <lineage>
        <taxon>Bacteria</taxon>
        <taxon>Bacillati</taxon>
        <taxon>Actinomycetota</taxon>
        <taxon>Actinomycetes</taxon>
        <taxon>Kitasatosporales</taxon>
        <taxon>Streptomycetaceae</taxon>
        <taxon>Streptomyces</taxon>
    </lineage>
</organism>
<feature type="transmembrane region" description="Helical" evidence="1">
    <location>
        <begin position="150"/>
        <end position="168"/>
    </location>
</feature>
<evidence type="ECO:0000313" key="3">
    <source>
        <dbReference type="Proteomes" id="UP000037151"/>
    </source>
</evidence>
<reference evidence="3" key="1">
    <citation type="submission" date="2014-07" db="EMBL/GenBank/DDBJ databases">
        <title>Genome sequencing of plant-pathogenic Streptomyces species.</title>
        <authorList>
            <person name="Harrison J."/>
            <person name="Sapp M."/>
            <person name="Thwaites R."/>
            <person name="Studholme D.J."/>
        </authorList>
    </citation>
    <scope>NUCLEOTIDE SEQUENCE [LARGE SCALE GENOMIC DNA]</scope>
    <source>
        <strain evidence="3">NCPPB 4445</strain>
    </source>
</reference>
<keyword evidence="1" id="KW-0472">Membrane</keyword>
<proteinExistence type="predicted"/>
<feature type="transmembrane region" description="Helical" evidence="1">
    <location>
        <begin position="120"/>
        <end position="143"/>
    </location>
</feature>